<accession>A0A8C4NCD0</accession>
<feature type="compositionally biased region" description="Basic and acidic residues" evidence="2">
    <location>
        <begin position="21"/>
        <end position="31"/>
    </location>
</feature>
<feature type="domain" description="F-box" evidence="3">
    <location>
        <begin position="144"/>
        <end position="190"/>
    </location>
</feature>
<reference evidence="4" key="1">
    <citation type="submission" date="2025-08" db="UniProtKB">
        <authorList>
            <consortium name="Ensembl"/>
        </authorList>
    </citation>
    <scope>IDENTIFICATION</scope>
</reference>
<dbReference type="PROSITE" id="PS50181">
    <property type="entry name" value="FBOX"/>
    <property type="match status" value="1"/>
</dbReference>
<dbReference type="PROSITE" id="PS50082">
    <property type="entry name" value="WD_REPEATS_2"/>
    <property type="match status" value="1"/>
</dbReference>
<dbReference type="Proteomes" id="UP000694388">
    <property type="component" value="Unplaced"/>
</dbReference>
<dbReference type="Gene3D" id="1.20.1280.50">
    <property type="match status" value="1"/>
</dbReference>
<dbReference type="SMART" id="SM00320">
    <property type="entry name" value="WD40"/>
    <property type="match status" value="3"/>
</dbReference>
<organism evidence="4 5">
    <name type="scientific">Eptatretus burgeri</name>
    <name type="common">Inshore hagfish</name>
    <dbReference type="NCBI Taxonomy" id="7764"/>
    <lineage>
        <taxon>Eukaryota</taxon>
        <taxon>Metazoa</taxon>
        <taxon>Chordata</taxon>
        <taxon>Craniata</taxon>
        <taxon>Vertebrata</taxon>
        <taxon>Cyclostomata</taxon>
        <taxon>Myxini</taxon>
        <taxon>Myxiniformes</taxon>
        <taxon>Myxinidae</taxon>
        <taxon>Eptatretinae</taxon>
        <taxon>Eptatretus</taxon>
    </lineage>
</organism>
<feature type="compositionally biased region" description="Basic residues" evidence="2">
    <location>
        <begin position="10"/>
        <end position="20"/>
    </location>
</feature>
<protein>
    <submittedName>
        <fullName evidence="4">F-box and WD repeat domain containing 8</fullName>
    </submittedName>
</protein>
<feature type="repeat" description="WD" evidence="1">
    <location>
        <begin position="503"/>
        <end position="535"/>
    </location>
</feature>
<dbReference type="Pfam" id="PF00400">
    <property type="entry name" value="WD40"/>
    <property type="match status" value="1"/>
</dbReference>
<dbReference type="InterPro" id="IPR001810">
    <property type="entry name" value="F-box_dom"/>
</dbReference>
<dbReference type="FunFam" id="1.20.1280.50:FF:000025">
    <property type="entry name" value="F-box and WD repeat domain containing 8"/>
    <property type="match status" value="1"/>
</dbReference>
<dbReference type="InterPro" id="IPR011047">
    <property type="entry name" value="Quinoprotein_ADH-like_sf"/>
</dbReference>
<keyword evidence="5" id="KW-1185">Reference proteome</keyword>
<reference evidence="4" key="2">
    <citation type="submission" date="2025-09" db="UniProtKB">
        <authorList>
            <consortium name="Ensembl"/>
        </authorList>
    </citation>
    <scope>IDENTIFICATION</scope>
</reference>
<evidence type="ECO:0000256" key="2">
    <source>
        <dbReference type="SAM" id="MobiDB-lite"/>
    </source>
</evidence>
<dbReference type="AlphaFoldDB" id="A0A8C4NCD0"/>
<dbReference type="InterPro" id="IPR015943">
    <property type="entry name" value="WD40/YVTN_repeat-like_dom_sf"/>
</dbReference>
<dbReference type="PANTHER" id="PTHR19855">
    <property type="entry name" value="WD40 REPEAT PROTEIN 12, 37"/>
    <property type="match status" value="1"/>
</dbReference>
<dbReference type="GeneTree" id="ENSGT00390000017221"/>
<evidence type="ECO:0000259" key="3">
    <source>
        <dbReference type="PROSITE" id="PS50181"/>
    </source>
</evidence>
<evidence type="ECO:0000256" key="1">
    <source>
        <dbReference type="PROSITE-ProRule" id="PRU00221"/>
    </source>
</evidence>
<dbReference type="SUPFAM" id="SSF81383">
    <property type="entry name" value="F-box domain"/>
    <property type="match status" value="1"/>
</dbReference>
<proteinExistence type="predicted"/>
<dbReference type="PANTHER" id="PTHR19855:SF16">
    <property type="entry name" value="F-BOX AND WD REPEAT DOMAIN CONTAINING 8"/>
    <property type="match status" value="1"/>
</dbReference>
<feature type="region of interest" description="Disordered" evidence="2">
    <location>
        <begin position="1"/>
        <end position="47"/>
    </location>
</feature>
<dbReference type="SMART" id="SM00256">
    <property type="entry name" value="FBOX"/>
    <property type="match status" value="1"/>
</dbReference>
<dbReference type="InterPro" id="IPR036047">
    <property type="entry name" value="F-box-like_dom_sf"/>
</dbReference>
<keyword evidence="1" id="KW-0853">WD repeat</keyword>
<dbReference type="InterPro" id="IPR001680">
    <property type="entry name" value="WD40_rpt"/>
</dbReference>
<dbReference type="Pfam" id="PF12937">
    <property type="entry name" value="F-box-like"/>
    <property type="match status" value="1"/>
</dbReference>
<sequence length="639" mass="70413">MEESLEGFRTRWRRELKRKHDVKEHAERATDPQEEPSPSSVGDLGRYEEHYGLQPGSWASNSYSLGIPQALHNSKQLLDSVPAKGLWLETSLNAGIDIGSKKGHGSTLPPRTLGKHKNVAKQHFQEQDLVSQLIRDIDELTPVPFFDVRLPYELALRIFSHLDVLGLGRCAQVSRNWKLLAEDNLLWFRLCLNEGYLKDCALEDWSCWKRALRDERQRAQQLTVNWRTRTGIATKLTYDAGGVLCAAHASHGMVTAGYSTGDVAVWDTSSNLGAPHIFDANMEQNSFVTQVSVGSMVIAAAYENGTVLVWDSHKMGQPVHKIEHLSNPPSTVLVDGGVVAVASGCQIWAETMISEDRWCGTLNRSLPQPVSFVRSLGSITDTVGPILAAAAGDSVFLCRCSTRENGGTELPLHCVYGKPVSCLEVSGGRVACGIRSSGWAEGSAVMLYCADSRRQLVRFGGAATTEYTSLGFVASTPQWIVAGSREGYLRGLDLRAHQPAFSLRGHQLAVTAVYADEDKAVSGGEEGLLVVWDLRACTKLWESRSWHPIRLLQCTDTSILVAHIPQDKRPHGAGLSDDDLTVHRRLRGTIDHFDFSETHAQFDGVLPICCSTYEDPCGYNYNVNLATPFDQLQQSLIFS</sequence>
<evidence type="ECO:0000313" key="4">
    <source>
        <dbReference type="Ensembl" id="ENSEBUP00000005568.1"/>
    </source>
</evidence>
<dbReference type="Ensembl" id="ENSEBUT00000006008.1">
    <property type="protein sequence ID" value="ENSEBUP00000005568.1"/>
    <property type="gene ID" value="ENSEBUG00000003782.1"/>
</dbReference>
<dbReference type="Gene3D" id="2.130.10.10">
    <property type="entry name" value="YVTN repeat-like/Quinoprotein amine dehydrogenase"/>
    <property type="match status" value="2"/>
</dbReference>
<dbReference type="SUPFAM" id="SSF50998">
    <property type="entry name" value="Quinoprotein alcohol dehydrogenase-like"/>
    <property type="match status" value="1"/>
</dbReference>
<name>A0A8C4NCD0_EPTBU</name>
<evidence type="ECO:0000313" key="5">
    <source>
        <dbReference type="Proteomes" id="UP000694388"/>
    </source>
</evidence>